<evidence type="ECO:0000313" key="2">
    <source>
        <dbReference type="EMBL" id="KAK8888014.1"/>
    </source>
</evidence>
<proteinExistence type="predicted"/>
<feature type="compositionally biased region" description="Polar residues" evidence="1">
    <location>
        <begin position="172"/>
        <end position="183"/>
    </location>
</feature>
<name>A0ABR2KA66_9EUKA</name>
<feature type="region of interest" description="Disordered" evidence="1">
    <location>
        <begin position="308"/>
        <end position="334"/>
    </location>
</feature>
<feature type="region of interest" description="Disordered" evidence="1">
    <location>
        <begin position="14"/>
        <end position="71"/>
    </location>
</feature>
<evidence type="ECO:0000256" key="1">
    <source>
        <dbReference type="SAM" id="MobiDB-lite"/>
    </source>
</evidence>
<sequence>MDEVIDRIKRIKKSLESQDEEVDKNQRKIKQQRKKPKEKNNSKNKIQKKKKINQPKEPKTSSEVKLSSDLDEDNRGQVEVININEIKEIHQRMQSHLVNLTKIIIKNQSLKSISQEINSELKKNSFPIKKKIQPEEEIIRRKKPHKNQSENFQTSGNDPLPIDDSIPLPIDFSNQKASTTSSNSSFLLHERDLPNYYNVNHATAFNLENFMNNNAARPILKKSKHSNEADYNFDSKSDLKTSDLNSITSLIEDAKKVRSTKKTHFSSEEDRIPGEILMISSENNGFFPVNSNDSDILNIPFIPEKYSNDNESDNNHGELISTSISSDDESRKVPYDDVEITDELKARYLDQPDNTKTRSFSAIESPILKGTRGFECGEDIDFNNLYDIDEGCQASLEDY</sequence>
<gene>
    <name evidence="2" type="ORF">M9Y10_039074</name>
</gene>
<accession>A0ABR2KA66</accession>
<feature type="compositionally biased region" description="Low complexity" evidence="1">
    <location>
        <begin position="158"/>
        <end position="171"/>
    </location>
</feature>
<keyword evidence="3" id="KW-1185">Reference proteome</keyword>
<feature type="compositionally biased region" description="Basic residues" evidence="1">
    <location>
        <begin position="27"/>
        <end position="37"/>
    </location>
</feature>
<protein>
    <submittedName>
        <fullName evidence="2">Uncharacterized protein</fullName>
    </submittedName>
</protein>
<evidence type="ECO:0000313" key="3">
    <source>
        <dbReference type="Proteomes" id="UP001470230"/>
    </source>
</evidence>
<reference evidence="2 3" key="1">
    <citation type="submission" date="2024-04" db="EMBL/GenBank/DDBJ databases">
        <title>Tritrichomonas musculus Genome.</title>
        <authorList>
            <person name="Alves-Ferreira E."/>
            <person name="Grigg M."/>
            <person name="Lorenzi H."/>
            <person name="Galac M."/>
        </authorList>
    </citation>
    <scope>NUCLEOTIDE SEQUENCE [LARGE SCALE GENOMIC DNA]</scope>
    <source>
        <strain evidence="2 3">EAF2021</strain>
    </source>
</reference>
<dbReference type="Proteomes" id="UP001470230">
    <property type="component" value="Unassembled WGS sequence"/>
</dbReference>
<organism evidence="2 3">
    <name type="scientific">Tritrichomonas musculus</name>
    <dbReference type="NCBI Taxonomy" id="1915356"/>
    <lineage>
        <taxon>Eukaryota</taxon>
        <taxon>Metamonada</taxon>
        <taxon>Parabasalia</taxon>
        <taxon>Tritrichomonadida</taxon>
        <taxon>Tritrichomonadidae</taxon>
        <taxon>Tritrichomonas</taxon>
    </lineage>
</organism>
<comment type="caution">
    <text evidence="2">The sequence shown here is derived from an EMBL/GenBank/DDBJ whole genome shotgun (WGS) entry which is preliminary data.</text>
</comment>
<feature type="compositionally biased region" description="Basic and acidic residues" evidence="1">
    <location>
        <begin position="54"/>
        <end position="71"/>
    </location>
</feature>
<feature type="region of interest" description="Disordered" evidence="1">
    <location>
        <begin position="132"/>
        <end position="183"/>
    </location>
</feature>
<dbReference type="EMBL" id="JAPFFF010000006">
    <property type="protein sequence ID" value="KAK8888014.1"/>
    <property type="molecule type" value="Genomic_DNA"/>
</dbReference>